<feature type="region of interest" description="Disordered" evidence="2">
    <location>
        <begin position="170"/>
        <end position="194"/>
    </location>
</feature>
<name>A0A9P8A613_MORAP</name>
<evidence type="ECO:0000256" key="2">
    <source>
        <dbReference type="SAM" id="MobiDB-lite"/>
    </source>
</evidence>
<protein>
    <recommendedName>
        <fullName evidence="3">Yeast cell wall synthesis Kre9/Knh1-like N-terminal domain-containing protein</fullName>
    </recommendedName>
</protein>
<sequence length="413" mass="46038">MSNNTKAAVAPAGQGFKKRQKTSPTIPSGGTPRKNSNPRTLAKSSVSSPTIPTPTFTSSAAAAPTELPLLLLPDSNSVWQAGSVQQVQWSKKYTKQFPKDTTVDIVLADAKTNKQIYSLKRYVPYRKGAAQVWVPSKLPDGVSYVLVLELFHGRGPKPIAINSTILGSMPSPSPTATATTTEGSSNSMKESKTAKALPSIVRRSEINIARRRRRDTRYSLSLTPSVPSTHVSHDANDMEYFHEDKGAQLLDLRIPGVIQPIEIEHNFGVHKQVFSQTPYMLRWIVPARVTELLSYTEKRLKLMADKTIDWGQYRDFEENRTTYLAKMLVELVDDHAQETVSVLSRNVPAETRFLITQIHERVPQAFYRLRIQMVVVEVQGDGDVTQQDPTSSKVRPSHGDYMEVKVAYVLYTG</sequence>
<feature type="compositionally biased region" description="Polar residues" evidence="2">
    <location>
        <begin position="22"/>
        <end position="43"/>
    </location>
</feature>
<dbReference type="InterPro" id="IPR018466">
    <property type="entry name" value="Kre9/Knh1-like_N"/>
</dbReference>
<proteinExistence type="predicted"/>
<reference evidence="4" key="1">
    <citation type="submission" date="2021-07" db="EMBL/GenBank/DDBJ databases">
        <title>Draft genome of Mortierella alpina, strain LL118, isolated from an aspen leaf litter sample.</title>
        <authorList>
            <person name="Yang S."/>
            <person name="Vinatzer B.A."/>
        </authorList>
    </citation>
    <scope>NUCLEOTIDE SEQUENCE</scope>
    <source>
        <strain evidence="4">LL118</strain>
    </source>
</reference>
<organism evidence="4 5">
    <name type="scientific">Mortierella alpina</name>
    <name type="common">Oleaginous fungus</name>
    <name type="synonym">Mortierella renispora</name>
    <dbReference type="NCBI Taxonomy" id="64518"/>
    <lineage>
        <taxon>Eukaryota</taxon>
        <taxon>Fungi</taxon>
        <taxon>Fungi incertae sedis</taxon>
        <taxon>Mucoromycota</taxon>
        <taxon>Mortierellomycotina</taxon>
        <taxon>Mortierellomycetes</taxon>
        <taxon>Mortierellales</taxon>
        <taxon>Mortierellaceae</taxon>
        <taxon>Mortierella</taxon>
    </lineage>
</organism>
<keyword evidence="1" id="KW-0732">Signal</keyword>
<evidence type="ECO:0000313" key="5">
    <source>
        <dbReference type="Proteomes" id="UP000717515"/>
    </source>
</evidence>
<evidence type="ECO:0000259" key="3">
    <source>
        <dbReference type="Pfam" id="PF10342"/>
    </source>
</evidence>
<comment type="caution">
    <text evidence="4">The sequence shown here is derived from an EMBL/GenBank/DDBJ whole genome shotgun (WGS) entry which is preliminary data.</text>
</comment>
<feature type="region of interest" description="Disordered" evidence="2">
    <location>
        <begin position="1"/>
        <end position="58"/>
    </location>
</feature>
<dbReference type="EMBL" id="JAIFTL010000039">
    <property type="protein sequence ID" value="KAG9325468.1"/>
    <property type="molecule type" value="Genomic_DNA"/>
</dbReference>
<dbReference type="Proteomes" id="UP000717515">
    <property type="component" value="Unassembled WGS sequence"/>
</dbReference>
<feature type="compositionally biased region" description="Low complexity" evidence="2">
    <location>
        <begin position="44"/>
        <end position="58"/>
    </location>
</feature>
<dbReference type="AlphaFoldDB" id="A0A9P8A613"/>
<feature type="domain" description="Yeast cell wall synthesis Kre9/Knh1-like N-terminal" evidence="3">
    <location>
        <begin position="73"/>
        <end position="149"/>
    </location>
</feature>
<evidence type="ECO:0000313" key="4">
    <source>
        <dbReference type="EMBL" id="KAG9325468.1"/>
    </source>
</evidence>
<dbReference type="Pfam" id="PF10342">
    <property type="entry name" value="Kre9_KNH"/>
    <property type="match status" value="1"/>
</dbReference>
<gene>
    <name evidence="4" type="ORF">KVV02_007499</name>
</gene>
<accession>A0A9P8A613</accession>
<evidence type="ECO:0000256" key="1">
    <source>
        <dbReference type="ARBA" id="ARBA00022729"/>
    </source>
</evidence>